<keyword evidence="1" id="KW-1133">Transmembrane helix</keyword>
<dbReference type="EMBL" id="MHPE01000027">
    <property type="protein sequence ID" value="OGZ76740.1"/>
    <property type="molecule type" value="Genomic_DNA"/>
</dbReference>
<protein>
    <submittedName>
        <fullName evidence="2">Uncharacterized protein</fullName>
    </submittedName>
</protein>
<keyword evidence="1" id="KW-0472">Membrane</keyword>
<reference evidence="2 3" key="1">
    <citation type="journal article" date="2016" name="Nat. Commun.">
        <title>Thousands of microbial genomes shed light on interconnected biogeochemical processes in an aquifer system.</title>
        <authorList>
            <person name="Anantharaman K."/>
            <person name="Brown C.T."/>
            <person name="Hug L.A."/>
            <person name="Sharon I."/>
            <person name="Castelle C.J."/>
            <person name="Probst A.J."/>
            <person name="Thomas B.C."/>
            <person name="Singh A."/>
            <person name="Wilkins M.J."/>
            <person name="Karaoz U."/>
            <person name="Brodie E.L."/>
            <person name="Williams K.H."/>
            <person name="Hubbard S.S."/>
            <person name="Banfield J.F."/>
        </authorList>
    </citation>
    <scope>NUCLEOTIDE SEQUENCE [LARGE SCALE GENOMIC DNA]</scope>
</reference>
<organism evidence="2 3">
    <name type="scientific">Candidatus Staskawiczbacteria bacterium RIFCSPLOWO2_12_FULL_37_15</name>
    <dbReference type="NCBI Taxonomy" id="1802218"/>
    <lineage>
        <taxon>Bacteria</taxon>
        <taxon>Candidatus Staskawicziibacteriota</taxon>
    </lineage>
</organism>
<comment type="caution">
    <text evidence="2">The sequence shown here is derived from an EMBL/GenBank/DDBJ whole genome shotgun (WGS) entry which is preliminary data.</text>
</comment>
<name>A0A1G2IQT7_9BACT</name>
<evidence type="ECO:0000313" key="3">
    <source>
        <dbReference type="Proteomes" id="UP000178632"/>
    </source>
</evidence>
<dbReference type="AlphaFoldDB" id="A0A1G2IQT7"/>
<evidence type="ECO:0000313" key="2">
    <source>
        <dbReference type="EMBL" id="OGZ76740.1"/>
    </source>
</evidence>
<accession>A0A1G2IQT7</accession>
<evidence type="ECO:0000256" key="1">
    <source>
        <dbReference type="SAM" id="Phobius"/>
    </source>
</evidence>
<keyword evidence="1" id="KW-0812">Transmembrane</keyword>
<dbReference type="Proteomes" id="UP000178632">
    <property type="component" value="Unassembled WGS sequence"/>
</dbReference>
<feature type="transmembrane region" description="Helical" evidence="1">
    <location>
        <begin position="15"/>
        <end position="36"/>
    </location>
</feature>
<sequence>MAIVFISPKQRQRMFFTGITILFLLFLLVVSFGVFLSKPKPAPNQIVLNKPKIDINLQVLESEQVKILEPAAQMDLQFKYAAITDKGSKTSGIITAVSEAEARKILLGMQMTGIVLEEAKIGRENPFTPYYQPSVAPALNTKTK</sequence>
<proteinExistence type="predicted"/>
<gene>
    <name evidence="2" type="ORF">A3G45_01965</name>
</gene>